<dbReference type="KEGG" id="nso:NIASO_12870"/>
<dbReference type="STRING" id="929713.NIASO_12870"/>
<dbReference type="HOGENOM" id="CLU_1319824_0_0_10"/>
<dbReference type="OrthoDB" id="666421at2"/>
<reference evidence="1 2" key="1">
    <citation type="submission" date="2013-12" db="EMBL/GenBank/DDBJ databases">
        <authorList>
            <consortium name="DOE Joint Genome Institute"/>
            <person name="Eisen J."/>
            <person name="Huntemann M."/>
            <person name="Han J."/>
            <person name="Chen A."/>
            <person name="Kyrpides N."/>
            <person name="Mavromatis K."/>
            <person name="Markowitz V."/>
            <person name="Palaniappan K."/>
            <person name="Ivanova N."/>
            <person name="Schaumberg A."/>
            <person name="Pati A."/>
            <person name="Liolios K."/>
            <person name="Nordberg H.P."/>
            <person name="Cantor M.N."/>
            <person name="Hua S.X."/>
            <person name="Woyke T."/>
        </authorList>
    </citation>
    <scope>NUCLEOTIDE SEQUENCE [LARGE SCALE GENOMIC DNA]</scope>
    <source>
        <strain evidence="2">DSM 19437</strain>
    </source>
</reference>
<organism evidence="1 2">
    <name type="scientific">Niabella soli DSM 19437</name>
    <dbReference type="NCBI Taxonomy" id="929713"/>
    <lineage>
        <taxon>Bacteria</taxon>
        <taxon>Pseudomonadati</taxon>
        <taxon>Bacteroidota</taxon>
        <taxon>Chitinophagia</taxon>
        <taxon>Chitinophagales</taxon>
        <taxon>Chitinophagaceae</taxon>
        <taxon>Niabella</taxon>
    </lineage>
</organism>
<sequence>MSNKNNKILFKGQQLPGNAPESKNHPVEPEEKTFALQKRFLRYVKSRPLHGLWLVFDASTLGELWNIWNNWVQCALCAPYSAFSENRDRRFLLRFDGNFKVLIEALHEVTVQQTMKAGKQLFYTDPDLRYRYLKDKDSAHEKIKHFTLQYSQKRAQAYLWFVFECALEEGETFMIDRKNLLFDFECLLCIARTSYRLSKPYKAPFEMS</sequence>
<dbReference type="RefSeq" id="WP_008586093.1">
    <property type="nucleotide sequence ID" value="NZ_CP007035.1"/>
</dbReference>
<gene>
    <name evidence="1" type="ORF">NIASO_12870</name>
</gene>
<dbReference type="EMBL" id="CP007035">
    <property type="protein sequence ID" value="AHF17708.1"/>
    <property type="molecule type" value="Genomic_DNA"/>
</dbReference>
<dbReference type="Proteomes" id="UP000003586">
    <property type="component" value="Chromosome"/>
</dbReference>
<dbReference type="AlphaFoldDB" id="W0F7D5"/>
<keyword evidence="2" id="KW-1185">Reference proteome</keyword>
<proteinExistence type="predicted"/>
<accession>W0F7D5</accession>
<evidence type="ECO:0000313" key="2">
    <source>
        <dbReference type="Proteomes" id="UP000003586"/>
    </source>
</evidence>
<evidence type="ECO:0000313" key="1">
    <source>
        <dbReference type="EMBL" id="AHF17708.1"/>
    </source>
</evidence>
<name>W0F7D5_9BACT</name>
<protein>
    <submittedName>
        <fullName evidence="1">Uncharacterized protein</fullName>
    </submittedName>
</protein>